<dbReference type="SUPFAM" id="SSF49464">
    <property type="entry name" value="Carboxypeptidase regulatory domain-like"/>
    <property type="match status" value="1"/>
</dbReference>
<evidence type="ECO:0000256" key="1">
    <source>
        <dbReference type="SAM" id="MobiDB-lite"/>
    </source>
</evidence>
<comment type="caution">
    <text evidence="3">The sequence shown here is derived from an EMBL/GenBank/DDBJ whole genome shotgun (WGS) entry which is preliminary data.</text>
</comment>
<feature type="region of interest" description="Disordered" evidence="1">
    <location>
        <begin position="269"/>
        <end position="323"/>
    </location>
</feature>
<evidence type="ECO:0000313" key="3">
    <source>
        <dbReference type="EMBL" id="MBB5057813.1"/>
    </source>
</evidence>
<dbReference type="InterPro" id="IPR008969">
    <property type="entry name" value="CarboxyPept-like_regulatory"/>
</dbReference>
<feature type="signal peptide" evidence="2">
    <location>
        <begin position="1"/>
        <end position="22"/>
    </location>
</feature>
<proteinExistence type="predicted"/>
<sequence>MSFFKTSATLCLLSLAALSASAQSSIKGTVTNKTTGKPAAGDDVVLIRLQQGMQESTRGKTDGKGRFSLAVPDPGGVHLVRVTHDKANYFQPVQPGTDTIDVEVFTAAAKVEGITGEADVMRLQTDPSGASLTVVENFFVKNDSTPPKTQFSDHPFDFYLPAGAVIEGSAALGPGGMPVRSAPVPVGDPNHYTFIFPIRPGETRFQVSYKLPYKGSLSFMPKPGMVTDTIAVMMPKSMTFKADGSAPYSSVTEETTAQTYVARNVSPSQPLGFTVSGTGQLPREDNSPQGEATAANGAQSGGPVTSANDTKPGIGLNNPIDPEGNNDPWAKYKWWIIGGLGLVLAAGAGIMLKQPTPQPAAGPDARPAVIPVAASDVSYVAPSASGGVLSALKEELFALETDRLQGTVSDSEYAEQKAALEVLMRRALTRS</sequence>
<accession>A0A7W8E3B9</accession>
<dbReference type="Proteomes" id="UP000540989">
    <property type="component" value="Unassembled WGS sequence"/>
</dbReference>
<evidence type="ECO:0000256" key="2">
    <source>
        <dbReference type="SAM" id="SignalP"/>
    </source>
</evidence>
<evidence type="ECO:0000313" key="4">
    <source>
        <dbReference type="Proteomes" id="UP000540989"/>
    </source>
</evidence>
<feature type="chain" id="PRO_5031489124" evidence="2">
    <location>
        <begin position="23"/>
        <end position="431"/>
    </location>
</feature>
<reference evidence="3 4" key="1">
    <citation type="submission" date="2020-08" db="EMBL/GenBank/DDBJ databases">
        <title>Genomic Encyclopedia of Type Strains, Phase IV (KMG-V): Genome sequencing to study the core and pangenomes of soil and plant-associated prokaryotes.</title>
        <authorList>
            <person name="Whitman W."/>
        </authorList>
    </citation>
    <scope>NUCLEOTIDE SEQUENCE [LARGE SCALE GENOMIC DNA]</scope>
    <source>
        <strain evidence="3 4">M8UP14</strain>
    </source>
</reference>
<keyword evidence="2" id="KW-0732">Signal</keyword>
<dbReference type="RefSeq" id="WP_184216952.1">
    <property type="nucleotide sequence ID" value="NZ_JACHIP010000003.1"/>
</dbReference>
<gene>
    <name evidence="3" type="ORF">HDF16_002519</name>
</gene>
<dbReference type="AlphaFoldDB" id="A0A7W8E3B9"/>
<protein>
    <submittedName>
        <fullName evidence="3">5-hydroxyisourate hydrolase-like protein (Transthyretin family)</fullName>
    </submittedName>
</protein>
<keyword evidence="4" id="KW-1185">Reference proteome</keyword>
<dbReference type="EMBL" id="JACHIP010000003">
    <property type="protein sequence ID" value="MBB5057813.1"/>
    <property type="molecule type" value="Genomic_DNA"/>
</dbReference>
<feature type="compositionally biased region" description="Polar residues" evidence="1">
    <location>
        <begin position="269"/>
        <end position="279"/>
    </location>
</feature>
<organism evidence="3 4">
    <name type="scientific">Granulicella aggregans</name>
    <dbReference type="NCBI Taxonomy" id="474949"/>
    <lineage>
        <taxon>Bacteria</taxon>
        <taxon>Pseudomonadati</taxon>
        <taxon>Acidobacteriota</taxon>
        <taxon>Terriglobia</taxon>
        <taxon>Terriglobales</taxon>
        <taxon>Acidobacteriaceae</taxon>
        <taxon>Granulicella</taxon>
    </lineage>
</organism>
<dbReference type="GO" id="GO:0016787">
    <property type="term" value="F:hydrolase activity"/>
    <property type="evidence" value="ECO:0007669"/>
    <property type="project" value="UniProtKB-KW"/>
</dbReference>
<keyword evidence="3" id="KW-0378">Hydrolase</keyword>
<name>A0A7W8E3B9_9BACT</name>
<feature type="compositionally biased region" description="Polar residues" evidence="1">
    <location>
        <begin position="296"/>
        <end position="309"/>
    </location>
</feature>